<dbReference type="SUPFAM" id="SSF54928">
    <property type="entry name" value="RNA-binding domain, RBD"/>
    <property type="match status" value="1"/>
</dbReference>
<proteinExistence type="predicted"/>
<protein>
    <recommendedName>
        <fullName evidence="3">RRM domain-containing protein</fullName>
    </recommendedName>
</protein>
<name>A0A6V7PD04_ANACO</name>
<dbReference type="GO" id="GO:0003723">
    <property type="term" value="F:RNA binding"/>
    <property type="evidence" value="ECO:0007669"/>
    <property type="project" value="UniProtKB-UniRule"/>
</dbReference>
<dbReference type="InterPro" id="IPR000504">
    <property type="entry name" value="RRM_dom"/>
</dbReference>
<dbReference type="InterPro" id="IPR012677">
    <property type="entry name" value="Nucleotide-bd_a/b_plait_sf"/>
</dbReference>
<reference evidence="4" key="1">
    <citation type="submission" date="2020-07" db="EMBL/GenBank/DDBJ databases">
        <authorList>
            <person name="Lin J."/>
        </authorList>
    </citation>
    <scope>NUCLEOTIDE SEQUENCE</scope>
</reference>
<dbReference type="PANTHER" id="PTHR48038:SF1">
    <property type="entry name" value="RIBONUCLEOPROTEIN RB97D"/>
    <property type="match status" value="1"/>
</dbReference>
<dbReference type="InterPro" id="IPR035979">
    <property type="entry name" value="RBD_domain_sf"/>
</dbReference>
<dbReference type="AlphaFoldDB" id="A0A6V7PD04"/>
<evidence type="ECO:0000256" key="2">
    <source>
        <dbReference type="SAM" id="MobiDB-lite"/>
    </source>
</evidence>
<dbReference type="Pfam" id="PF00076">
    <property type="entry name" value="RRM_1"/>
    <property type="match status" value="1"/>
</dbReference>
<dbReference type="FunFam" id="3.30.70.330:FF:000272">
    <property type="entry name" value="Serine/arginine-rich splicing factor RS2Z32"/>
    <property type="match status" value="1"/>
</dbReference>
<evidence type="ECO:0000256" key="1">
    <source>
        <dbReference type="PROSITE-ProRule" id="PRU00176"/>
    </source>
</evidence>
<feature type="domain" description="RRM" evidence="3">
    <location>
        <begin position="11"/>
        <end position="81"/>
    </location>
</feature>
<keyword evidence="1" id="KW-0694">RNA-binding</keyword>
<gene>
    <name evidence="4" type="ORF">CB5_LOCUS11970</name>
</gene>
<sequence length="181" mass="20046">MPRYDDRYGNTRLYVGRISSRTRTRDLEHLFSRYGRVREVDLKHDFAFVEFSDPRDADDARYSLDGREFDGSRITVEFARGGPRGRGGSREYLGRGPPPDLAAVLIKGTVRIALETSDVREAIRDRHPLNVVGAAAGAIAEAGATARPDHRGDTVGDQGAKVTAGAPHRPGERPQPHSRWQ</sequence>
<feature type="region of interest" description="Disordered" evidence="2">
    <location>
        <begin position="142"/>
        <end position="181"/>
    </location>
</feature>
<dbReference type="PROSITE" id="PS50102">
    <property type="entry name" value="RRM"/>
    <property type="match status" value="1"/>
</dbReference>
<evidence type="ECO:0000313" key="4">
    <source>
        <dbReference type="EMBL" id="CAD1828759.1"/>
    </source>
</evidence>
<evidence type="ECO:0000259" key="3">
    <source>
        <dbReference type="PROSITE" id="PS50102"/>
    </source>
</evidence>
<organism evidence="4">
    <name type="scientific">Ananas comosus var. bracteatus</name>
    <name type="common">red pineapple</name>
    <dbReference type="NCBI Taxonomy" id="296719"/>
    <lineage>
        <taxon>Eukaryota</taxon>
        <taxon>Viridiplantae</taxon>
        <taxon>Streptophyta</taxon>
        <taxon>Embryophyta</taxon>
        <taxon>Tracheophyta</taxon>
        <taxon>Spermatophyta</taxon>
        <taxon>Magnoliopsida</taxon>
        <taxon>Liliopsida</taxon>
        <taxon>Poales</taxon>
        <taxon>Bromeliaceae</taxon>
        <taxon>Bromelioideae</taxon>
        <taxon>Ananas</taxon>
    </lineage>
</organism>
<dbReference type="Gene3D" id="3.30.70.330">
    <property type="match status" value="1"/>
</dbReference>
<dbReference type="SMART" id="SM00360">
    <property type="entry name" value="RRM"/>
    <property type="match status" value="1"/>
</dbReference>
<dbReference type="EMBL" id="LR862147">
    <property type="protein sequence ID" value="CAD1828759.1"/>
    <property type="molecule type" value="Genomic_DNA"/>
</dbReference>
<dbReference type="PANTHER" id="PTHR48038">
    <property type="entry name" value="RIBONUCLEOPROTEIN RB97D"/>
    <property type="match status" value="1"/>
</dbReference>
<accession>A0A6V7PD04</accession>